<comment type="caution">
    <text evidence="4">The sequence shown here is derived from an EMBL/GenBank/DDBJ whole genome shotgun (WGS) entry which is preliminary data.</text>
</comment>
<dbReference type="Pfam" id="PF08279">
    <property type="entry name" value="HTH_11"/>
    <property type="match status" value="1"/>
</dbReference>
<evidence type="ECO:0000313" key="4">
    <source>
        <dbReference type="EMBL" id="EOL41253.1"/>
    </source>
</evidence>
<dbReference type="GO" id="GO:0046872">
    <property type="term" value="F:metal ion binding"/>
    <property type="evidence" value="ECO:0007669"/>
    <property type="project" value="UniProtKB-KW"/>
</dbReference>
<dbReference type="PANTHER" id="PTHR40068:SF1">
    <property type="entry name" value="TRANSCRIPTION REPRESSOR NIAR-RELATED"/>
    <property type="match status" value="1"/>
</dbReference>
<dbReference type="InterPro" id="IPR013196">
    <property type="entry name" value="HTH_11"/>
</dbReference>
<sequence length="174" mass="19092">MIEGSARRSEIIRQLSVSEKPISASNFAKQFGVSRQIVVGDIALMRASGEEIIATARGYLLEESKSKEGLLSKIAVQHGPEGTRKELELIVQHGGEIVDVIVDHPIYGELVGGLHLKTSKDIDAFIKTYEGSQVALLSQLTGGIHLHTIRYEKETQLEEIKQALLEAGILYQSE</sequence>
<dbReference type="Pfam" id="PF02829">
    <property type="entry name" value="3H"/>
    <property type="match status" value="1"/>
</dbReference>
<dbReference type="InterPro" id="IPR004173">
    <property type="entry name" value="3H_domain"/>
</dbReference>
<feature type="domain" description="3H" evidence="2">
    <location>
        <begin position="74"/>
        <end position="170"/>
    </location>
</feature>
<feature type="binding site" evidence="1">
    <location>
        <position position="145"/>
    </location>
    <ligand>
        <name>Ni(2+)</name>
        <dbReference type="ChEBI" id="CHEBI:49786"/>
    </ligand>
</feature>
<evidence type="ECO:0000259" key="2">
    <source>
        <dbReference type="Pfam" id="PF02829"/>
    </source>
</evidence>
<reference evidence="4 5" key="1">
    <citation type="submission" date="2013-02" db="EMBL/GenBank/DDBJ databases">
        <title>The Genome Sequence of Enterococcus phoeniculicola BAA-412.</title>
        <authorList>
            <consortium name="The Broad Institute Genome Sequencing Platform"/>
            <consortium name="The Broad Institute Genome Sequencing Center for Infectious Disease"/>
            <person name="Earl A.M."/>
            <person name="Gilmore M.S."/>
            <person name="Lebreton F."/>
            <person name="Walker B."/>
            <person name="Young S.K."/>
            <person name="Zeng Q."/>
            <person name="Gargeya S."/>
            <person name="Fitzgerald M."/>
            <person name="Haas B."/>
            <person name="Abouelleil A."/>
            <person name="Alvarado L."/>
            <person name="Arachchi H.M."/>
            <person name="Berlin A.M."/>
            <person name="Chapman S.B."/>
            <person name="Dewar J."/>
            <person name="Goldberg J."/>
            <person name="Griggs A."/>
            <person name="Gujja S."/>
            <person name="Hansen M."/>
            <person name="Howarth C."/>
            <person name="Imamovic A."/>
            <person name="Larimer J."/>
            <person name="McCowan C."/>
            <person name="Murphy C."/>
            <person name="Neiman D."/>
            <person name="Pearson M."/>
            <person name="Priest M."/>
            <person name="Roberts A."/>
            <person name="Saif S."/>
            <person name="Shea T."/>
            <person name="Sisk P."/>
            <person name="Sykes S."/>
            <person name="Wortman J."/>
            <person name="Nusbaum C."/>
            <person name="Birren B."/>
        </authorList>
    </citation>
    <scope>NUCLEOTIDE SEQUENCE [LARGE SCALE GENOMIC DNA]</scope>
    <source>
        <strain evidence="4 5">ATCC BAA-412</strain>
    </source>
</reference>
<dbReference type="InterPro" id="IPR036390">
    <property type="entry name" value="WH_DNA-bd_sf"/>
</dbReference>
<dbReference type="OrthoDB" id="9792661at2"/>
<dbReference type="SUPFAM" id="SSF46785">
    <property type="entry name" value="Winged helix' DNA-binding domain"/>
    <property type="match status" value="1"/>
</dbReference>
<keyword evidence="1" id="KW-0533">Nickel</keyword>
<dbReference type="eggNOG" id="COG1827">
    <property type="taxonomic scope" value="Bacteria"/>
</dbReference>
<feature type="domain" description="Helix-turn-helix type 11" evidence="3">
    <location>
        <begin position="7"/>
        <end position="59"/>
    </location>
</feature>
<dbReference type="SUPFAM" id="SSF75500">
    <property type="entry name" value="Putative transcriptional regulator TM1602, C-terminal domain"/>
    <property type="match status" value="1"/>
</dbReference>
<evidence type="ECO:0000256" key="1">
    <source>
        <dbReference type="PIRSR" id="PIRSR037847-1"/>
    </source>
</evidence>
<dbReference type="RefSeq" id="WP_010770092.1">
    <property type="nucleotide sequence ID" value="NZ_ASWE01000001.1"/>
</dbReference>
<dbReference type="PANTHER" id="PTHR40068">
    <property type="entry name" value="TRANSCRIPTION REPRESSOR NIAR-RELATED"/>
    <property type="match status" value="1"/>
</dbReference>
<dbReference type="InterPro" id="IPR036388">
    <property type="entry name" value="WH-like_DNA-bd_sf"/>
</dbReference>
<dbReference type="AlphaFoldDB" id="R3TJH0"/>
<keyword evidence="1" id="KW-0479">Metal-binding</keyword>
<dbReference type="Gene3D" id="1.10.10.10">
    <property type="entry name" value="Winged helix-like DNA-binding domain superfamily/Winged helix DNA-binding domain"/>
    <property type="match status" value="1"/>
</dbReference>
<dbReference type="PIRSF" id="PIRSF037847">
    <property type="entry name" value="NiaR"/>
    <property type="match status" value="1"/>
</dbReference>
<evidence type="ECO:0000259" key="3">
    <source>
        <dbReference type="Pfam" id="PF08279"/>
    </source>
</evidence>
<dbReference type="InterPro" id="IPR035922">
    <property type="entry name" value="3H_dom_sf"/>
</dbReference>
<organism evidence="4 5">
    <name type="scientific">Enterococcus phoeniculicola ATCC BAA-412</name>
    <dbReference type="NCBI Taxonomy" id="1158610"/>
    <lineage>
        <taxon>Bacteria</taxon>
        <taxon>Bacillati</taxon>
        <taxon>Bacillota</taxon>
        <taxon>Bacilli</taxon>
        <taxon>Lactobacillales</taxon>
        <taxon>Enterococcaceae</taxon>
        <taxon>Enterococcus</taxon>
    </lineage>
</organism>
<accession>R3TJH0</accession>
<feature type="binding site" evidence="1">
    <location>
        <position position="147"/>
    </location>
    <ligand>
        <name>Ni(2+)</name>
        <dbReference type="ChEBI" id="CHEBI:49786"/>
    </ligand>
</feature>
<dbReference type="HOGENOM" id="CLU_108798_0_0_9"/>
<gene>
    <name evidence="4" type="ORF">UC3_03462</name>
</gene>
<dbReference type="Gene3D" id="3.30.1340.20">
    <property type="entry name" value="3H domain"/>
    <property type="match status" value="1"/>
</dbReference>
<dbReference type="PATRIC" id="fig|1158610.3.peg.3459"/>
<dbReference type="EMBL" id="AJAT01000021">
    <property type="protein sequence ID" value="EOL41253.1"/>
    <property type="molecule type" value="Genomic_DNA"/>
</dbReference>
<feature type="binding site" evidence="1">
    <location>
        <position position="78"/>
    </location>
    <ligand>
        <name>Ni(2+)</name>
        <dbReference type="ChEBI" id="CHEBI:49786"/>
    </ligand>
</feature>
<feature type="binding site" evidence="1">
    <location>
        <position position="86"/>
    </location>
    <ligand>
        <name>Ni(2+)</name>
        <dbReference type="ChEBI" id="CHEBI:49786"/>
    </ligand>
</feature>
<dbReference type="STRING" id="154621.RV11_GL001033"/>
<dbReference type="InterPro" id="IPR026043">
    <property type="entry name" value="NadR"/>
</dbReference>
<name>R3TJH0_9ENTE</name>
<evidence type="ECO:0000313" key="5">
    <source>
        <dbReference type="Proteomes" id="UP000013785"/>
    </source>
</evidence>
<dbReference type="Proteomes" id="UP000013785">
    <property type="component" value="Unassembled WGS sequence"/>
</dbReference>
<protein>
    <submittedName>
        <fullName evidence="4">Transcriptional regulator</fullName>
    </submittedName>
</protein>
<proteinExistence type="predicted"/>
<keyword evidence="5" id="KW-1185">Reference proteome</keyword>